<name>A0A3B0C442_9FLAO</name>
<dbReference type="Proteomes" id="UP000276603">
    <property type="component" value="Unassembled WGS sequence"/>
</dbReference>
<dbReference type="OrthoDB" id="119916at2"/>
<dbReference type="EMBL" id="RBCJ01000003">
    <property type="protein sequence ID" value="RKN80250.1"/>
    <property type="molecule type" value="Genomic_DNA"/>
</dbReference>
<dbReference type="InterPro" id="IPR007361">
    <property type="entry name" value="DUF427"/>
</dbReference>
<dbReference type="AlphaFoldDB" id="A0A3B0C442"/>
<gene>
    <name evidence="3" type="ORF">D7Z94_18650</name>
</gene>
<feature type="compositionally biased region" description="Polar residues" evidence="1">
    <location>
        <begin position="1"/>
        <end position="13"/>
    </location>
</feature>
<reference evidence="3 4" key="1">
    <citation type="submission" date="2018-10" db="EMBL/GenBank/DDBJ databases">
        <title>Ulvibacterium marinum gen. nov., sp. nov., a novel marine bacterium of the family Flavobacteriaceae, isolated from a culture of the green alga Ulva prolifera.</title>
        <authorList>
            <person name="Zhang Z."/>
        </authorList>
    </citation>
    <scope>NUCLEOTIDE SEQUENCE [LARGE SCALE GENOMIC DNA]</scope>
    <source>
        <strain evidence="3 4">CCMM003</strain>
    </source>
</reference>
<dbReference type="RefSeq" id="WP_120713059.1">
    <property type="nucleotide sequence ID" value="NZ_RBCJ01000003.1"/>
</dbReference>
<evidence type="ECO:0000256" key="1">
    <source>
        <dbReference type="SAM" id="MobiDB-lite"/>
    </source>
</evidence>
<feature type="compositionally biased region" description="Basic and acidic residues" evidence="1">
    <location>
        <begin position="16"/>
        <end position="29"/>
    </location>
</feature>
<organism evidence="3 4">
    <name type="scientific">Ulvibacterium marinum</name>
    <dbReference type="NCBI Taxonomy" id="2419782"/>
    <lineage>
        <taxon>Bacteria</taxon>
        <taxon>Pseudomonadati</taxon>
        <taxon>Bacteroidota</taxon>
        <taxon>Flavobacteriia</taxon>
        <taxon>Flavobacteriales</taxon>
        <taxon>Flavobacteriaceae</taxon>
        <taxon>Ulvibacterium</taxon>
    </lineage>
</organism>
<dbReference type="Pfam" id="PF04248">
    <property type="entry name" value="NTP_transf_9"/>
    <property type="match status" value="1"/>
</dbReference>
<feature type="domain" description="DUF427" evidence="2">
    <location>
        <begin position="58"/>
        <end position="148"/>
    </location>
</feature>
<sequence length="189" mass="21487">MKSNARSKTQVNWLQKAREGWSHKGEKRPPFAIEPQKGQRSVWDFARPPIIEKVTKPVTIHHKGTRIANSQDALAVLETASPPTYYIPEQDIDMSMLSSMPRKTSLCEWKGSAVYWALKDMTDLPVAWSYPKPFSEFEGLKGHLAFYPQYLDCKVDGIKVLPQPGRFYAGWITPDLVGPFKGNPGTEHW</sequence>
<feature type="region of interest" description="Disordered" evidence="1">
    <location>
        <begin position="1"/>
        <end position="38"/>
    </location>
</feature>
<dbReference type="Gene3D" id="2.170.150.40">
    <property type="entry name" value="Domain of unknown function (DUF427)"/>
    <property type="match status" value="1"/>
</dbReference>
<accession>A0A3B0C442</accession>
<protein>
    <submittedName>
        <fullName evidence="3">DUF427 domain-containing protein</fullName>
    </submittedName>
</protein>
<dbReference type="PANTHER" id="PTHR43058:SF1">
    <property type="entry name" value="DUF427 DOMAIN-CONTAINING PROTEIN"/>
    <property type="match status" value="1"/>
</dbReference>
<evidence type="ECO:0000313" key="3">
    <source>
        <dbReference type="EMBL" id="RKN80250.1"/>
    </source>
</evidence>
<keyword evidence="4" id="KW-1185">Reference proteome</keyword>
<evidence type="ECO:0000259" key="2">
    <source>
        <dbReference type="Pfam" id="PF04248"/>
    </source>
</evidence>
<evidence type="ECO:0000313" key="4">
    <source>
        <dbReference type="Proteomes" id="UP000276603"/>
    </source>
</evidence>
<dbReference type="InterPro" id="IPR038694">
    <property type="entry name" value="DUF427_sf"/>
</dbReference>
<dbReference type="PANTHER" id="PTHR43058">
    <property type="entry name" value="SLR0655 PROTEIN"/>
    <property type="match status" value="1"/>
</dbReference>
<comment type="caution">
    <text evidence="3">The sequence shown here is derived from an EMBL/GenBank/DDBJ whole genome shotgun (WGS) entry which is preliminary data.</text>
</comment>
<proteinExistence type="predicted"/>